<dbReference type="GO" id="GO:0045892">
    <property type="term" value="P:negative regulation of DNA-templated transcription"/>
    <property type="evidence" value="ECO:0007669"/>
    <property type="project" value="TreeGrafter"/>
</dbReference>
<evidence type="ECO:0000256" key="1">
    <source>
        <dbReference type="ARBA" id="ARBA00023015"/>
    </source>
</evidence>
<dbReference type="RefSeq" id="WP_353499880.1">
    <property type="nucleotide sequence ID" value="NZ_CP115921.1"/>
</dbReference>
<evidence type="ECO:0000313" key="6">
    <source>
        <dbReference type="EMBL" id="XCD18739.1"/>
    </source>
</evidence>
<dbReference type="Gene3D" id="3.30.450.40">
    <property type="match status" value="1"/>
</dbReference>
<organism evidence="6">
    <name type="scientific">Vibrio chaetopteri</name>
    <dbReference type="NCBI Taxonomy" id="3016528"/>
    <lineage>
        <taxon>Bacteria</taxon>
        <taxon>Pseudomonadati</taxon>
        <taxon>Pseudomonadota</taxon>
        <taxon>Gammaproteobacteria</taxon>
        <taxon>Vibrionales</taxon>
        <taxon>Vibrionaceae</taxon>
        <taxon>Vibrio</taxon>
    </lineage>
</organism>
<evidence type="ECO:0000259" key="4">
    <source>
        <dbReference type="PROSITE" id="PS51077"/>
    </source>
</evidence>
<dbReference type="PROSITE" id="PS51077">
    <property type="entry name" value="HTH_ICLR"/>
    <property type="match status" value="1"/>
</dbReference>
<dbReference type="Pfam" id="PF01614">
    <property type="entry name" value="IclR_C"/>
    <property type="match status" value="1"/>
</dbReference>
<evidence type="ECO:0000256" key="3">
    <source>
        <dbReference type="ARBA" id="ARBA00023163"/>
    </source>
</evidence>
<evidence type="ECO:0000256" key="2">
    <source>
        <dbReference type="ARBA" id="ARBA00023125"/>
    </source>
</evidence>
<name>A0AAU8BQZ3_9VIBR</name>
<dbReference type="Gene3D" id="1.10.10.10">
    <property type="entry name" value="Winged helix-like DNA-binding domain superfamily/Winged helix DNA-binding domain"/>
    <property type="match status" value="1"/>
</dbReference>
<dbReference type="SUPFAM" id="SSF46785">
    <property type="entry name" value="Winged helix' DNA-binding domain"/>
    <property type="match status" value="1"/>
</dbReference>
<proteinExistence type="predicted"/>
<dbReference type="InterPro" id="IPR036388">
    <property type="entry name" value="WH-like_DNA-bd_sf"/>
</dbReference>
<keyword evidence="3" id="KW-0804">Transcription</keyword>
<dbReference type="KEGG" id="vck:PG915_18495"/>
<dbReference type="InterPro" id="IPR005471">
    <property type="entry name" value="Tscrpt_reg_IclR_N"/>
</dbReference>
<dbReference type="InterPro" id="IPR036390">
    <property type="entry name" value="WH_DNA-bd_sf"/>
</dbReference>
<dbReference type="SMART" id="SM00346">
    <property type="entry name" value="HTH_ICLR"/>
    <property type="match status" value="1"/>
</dbReference>
<sequence length="260" mass="29560">MEKTTPPGTVSSVLKVFTIVSALADQKEACLTDLSKQLRMSKATTLRFLQTMRSLGFVHQKRGEEKYLLTSKLFELGSKALEHVDLIDAANKEMTVVCGAFNETVHLGAIDEDAIIYLHKIDSDYRFRMHSRIGRRNPLYSTAIGKVLMSYLSEPGIRRLLATVEFKAHTDKTLKNVEQLLAELDWVKHQHYAEDIEEQEPGLRCVAVPVFDRFGEAVAAISISFPTNRFDEKRKHDYLNSLQHAARNISKNLGYHHYPV</sequence>
<accession>A0AAU8BQZ3</accession>
<dbReference type="AlphaFoldDB" id="A0AAU8BQZ3"/>
<dbReference type="NCBIfam" id="NF011671">
    <property type="entry name" value="PRK15090.1"/>
    <property type="match status" value="1"/>
</dbReference>
<dbReference type="SUPFAM" id="SSF55781">
    <property type="entry name" value="GAF domain-like"/>
    <property type="match status" value="1"/>
</dbReference>
<dbReference type="EMBL" id="CP115921">
    <property type="protein sequence ID" value="XCD18739.1"/>
    <property type="molecule type" value="Genomic_DNA"/>
</dbReference>
<dbReference type="InterPro" id="IPR029016">
    <property type="entry name" value="GAF-like_dom_sf"/>
</dbReference>
<reference evidence="6" key="1">
    <citation type="submission" date="2023-01" db="EMBL/GenBank/DDBJ databases">
        <title>Vibrio sp. CB1-14 genome sequencing.</title>
        <authorList>
            <person name="Otstavnykh N."/>
            <person name="Isaeva M."/>
            <person name="Meleshko D."/>
        </authorList>
    </citation>
    <scope>NUCLEOTIDE SEQUENCE</scope>
    <source>
        <strain evidence="6">CB1-14</strain>
    </source>
</reference>
<evidence type="ECO:0000259" key="5">
    <source>
        <dbReference type="PROSITE" id="PS51078"/>
    </source>
</evidence>
<protein>
    <submittedName>
        <fullName evidence="6">DNA-binding transcriptional regulator KdgR</fullName>
    </submittedName>
</protein>
<keyword evidence="2 6" id="KW-0238">DNA-binding</keyword>
<dbReference type="InterPro" id="IPR050707">
    <property type="entry name" value="HTH_MetabolicPath_Reg"/>
</dbReference>
<dbReference type="PANTHER" id="PTHR30136:SF7">
    <property type="entry name" value="HTH-TYPE TRANSCRIPTIONAL REGULATOR KDGR-RELATED"/>
    <property type="match status" value="1"/>
</dbReference>
<dbReference type="InterPro" id="IPR014757">
    <property type="entry name" value="Tscrpt_reg_IclR_C"/>
</dbReference>
<dbReference type="GO" id="GO:0003677">
    <property type="term" value="F:DNA binding"/>
    <property type="evidence" value="ECO:0007669"/>
    <property type="project" value="UniProtKB-KW"/>
</dbReference>
<dbReference type="PROSITE" id="PS51078">
    <property type="entry name" value="ICLR_ED"/>
    <property type="match status" value="1"/>
</dbReference>
<dbReference type="Pfam" id="PF09339">
    <property type="entry name" value="HTH_IclR"/>
    <property type="match status" value="1"/>
</dbReference>
<dbReference type="PANTHER" id="PTHR30136">
    <property type="entry name" value="HELIX-TURN-HELIX TRANSCRIPTIONAL REGULATOR, ICLR FAMILY"/>
    <property type="match status" value="1"/>
</dbReference>
<keyword evidence="1" id="KW-0805">Transcription regulation</keyword>
<gene>
    <name evidence="6" type="primary">kdgR</name>
    <name evidence="6" type="ORF">PG915_18495</name>
</gene>
<feature type="domain" description="IclR-ED" evidence="5">
    <location>
        <begin position="72"/>
        <end position="255"/>
    </location>
</feature>
<feature type="domain" description="HTH iclR-type" evidence="4">
    <location>
        <begin position="10"/>
        <end position="71"/>
    </location>
</feature>
<dbReference type="GO" id="GO:0003700">
    <property type="term" value="F:DNA-binding transcription factor activity"/>
    <property type="evidence" value="ECO:0007669"/>
    <property type="project" value="TreeGrafter"/>
</dbReference>